<protein>
    <submittedName>
        <fullName evidence="2">Uncharacterized protein</fullName>
    </submittedName>
</protein>
<sequence length="172" mass="19857">MTAQLLHISLSTDNDELRRTDVLHHLLTIKYKFQSESRAITKEYFLPNSSTMVQVYQTLLYSTNEDSNMVISDSVDCKDNHLIRQLLETKNDELENNNFDVKVPSMFASLQDVMIQWQNGKIGKSTNTIATALPMLTAMQMAKESRKHCLKVLKCMVAHYQLRTLLSQDLWD</sequence>
<name>A0A815WW17_9BILA</name>
<reference evidence="2" key="1">
    <citation type="submission" date="2021-02" db="EMBL/GenBank/DDBJ databases">
        <authorList>
            <person name="Nowell W R."/>
        </authorList>
    </citation>
    <scope>NUCLEOTIDE SEQUENCE</scope>
</reference>
<keyword evidence="5" id="KW-1185">Reference proteome</keyword>
<evidence type="ECO:0000313" key="3">
    <source>
        <dbReference type="EMBL" id="CAF4019905.1"/>
    </source>
</evidence>
<dbReference type="AlphaFoldDB" id="A0A815WW17"/>
<dbReference type="Proteomes" id="UP000663829">
    <property type="component" value="Unassembled WGS sequence"/>
</dbReference>
<dbReference type="EMBL" id="CAJOBA010036277">
    <property type="protein sequence ID" value="CAF4019905.1"/>
    <property type="molecule type" value="Genomic_DNA"/>
</dbReference>
<dbReference type="Proteomes" id="UP000682733">
    <property type="component" value="Unassembled WGS sequence"/>
</dbReference>
<dbReference type="Proteomes" id="UP000681722">
    <property type="component" value="Unassembled WGS sequence"/>
</dbReference>
<dbReference type="EMBL" id="CAJNOK010014743">
    <property type="protein sequence ID" value="CAF1211052.1"/>
    <property type="molecule type" value="Genomic_DNA"/>
</dbReference>
<dbReference type="EMBL" id="CAJNOQ010026464">
    <property type="protein sequence ID" value="CAF1545888.1"/>
    <property type="molecule type" value="Genomic_DNA"/>
</dbReference>
<evidence type="ECO:0000313" key="2">
    <source>
        <dbReference type="EMBL" id="CAF1545888.1"/>
    </source>
</evidence>
<organism evidence="2 5">
    <name type="scientific">Didymodactylos carnosus</name>
    <dbReference type="NCBI Taxonomy" id="1234261"/>
    <lineage>
        <taxon>Eukaryota</taxon>
        <taxon>Metazoa</taxon>
        <taxon>Spiralia</taxon>
        <taxon>Gnathifera</taxon>
        <taxon>Rotifera</taxon>
        <taxon>Eurotatoria</taxon>
        <taxon>Bdelloidea</taxon>
        <taxon>Philodinida</taxon>
        <taxon>Philodinidae</taxon>
        <taxon>Didymodactylos</taxon>
    </lineage>
</organism>
<comment type="caution">
    <text evidence="2">The sequence shown here is derived from an EMBL/GenBank/DDBJ whole genome shotgun (WGS) entry which is preliminary data.</text>
</comment>
<evidence type="ECO:0000313" key="4">
    <source>
        <dbReference type="EMBL" id="CAF4406644.1"/>
    </source>
</evidence>
<gene>
    <name evidence="2" type="ORF">GPM918_LOCUS38904</name>
    <name evidence="1" type="ORF">OVA965_LOCUS24449</name>
    <name evidence="4" type="ORF">SRO942_LOCUS39757</name>
    <name evidence="3" type="ORF">TMI583_LOCUS25168</name>
</gene>
<dbReference type="Proteomes" id="UP000677228">
    <property type="component" value="Unassembled WGS sequence"/>
</dbReference>
<evidence type="ECO:0000313" key="5">
    <source>
        <dbReference type="Proteomes" id="UP000663829"/>
    </source>
</evidence>
<proteinExistence type="predicted"/>
<evidence type="ECO:0000313" key="1">
    <source>
        <dbReference type="EMBL" id="CAF1211052.1"/>
    </source>
</evidence>
<dbReference type="EMBL" id="CAJOBC010092123">
    <property type="protein sequence ID" value="CAF4406644.1"/>
    <property type="molecule type" value="Genomic_DNA"/>
</dbReference>
<accession>A0A815WW17</accession>